<evidence type="ECO:0000313" key="2">
    <source>
        <dbReference type="Proteomes" id="UP000076715"/>
    </source>
</evidence>
<dbReference type="PANTHER" id="PTHR30292">
    <property type="entry name" value="UNCHARACTERIZED PROTEIN YBGL-RELATED"/>
    <property type="match status" value="1"/>
</dbReference>
<comment type="caution">
    <text evidence="1">The sequence shown here is derived from an EMBL/GenBank/DDBJ whole genome shotgun (WGS) entry which is preliminary data.</text>
</comment>
<sequence>MKRIIFNADVGEEAGFDAEIMPFISWCNISCGSHAGNDVIIQKTIKLAMKHNVKIGAHPSYPDRENFGRVSLDISYNDLVSTVTSQIKKVKFYVEQAGGKLHHVKPHGALYNDVFKNNERAQAVLESVKNIDKSLSVITQENSKLSYVCKDLLMVKNEVFADRNYNEDLTLVSRSNKNAVLKKPKEVFEHVSKMVLDSKIKTLKGEERSVFFDTICVHGDNPNSVSILEHLYKKFSELNFTFK</sequence>
<dbReference type="STRING" id="1642818.AWE51_20035"/>
<protein>
    <recommendedName>
        <fullName evidence="3">Lactam utilization protein LamB</fullName>
    </recommendedName>
</protein>
<dbReference type="Gene3D" id="3.20.20.370">
    <property type="entry name" value="Glycoside hydrolase/deacetylase"/>
    <property type="match status" value="1"/>
</dbReference>
<dbReference type="InterPro" id="IPR011330">
    <property type="entry name" value="Glyco_hydro/deAcase_b/a-brl"/>
</dbReference>
<dbReference type="GO" id="GO:0005975">
    <property type="term" value="P:carbohydrate metabolic process"/>
    <property type="evidence" value="ECO:0007669"/>
    <property type="project" value="InterPro"/>
</dbReference>
<dbReference type="RefSeq" id="WP_066311226.1">
    <property type="nucleotide sequence ID" value="NZ_LQRT01000003.1"/>
</dbReference>
<dbReference type="OrthoDB" id="9773478at2"/>
<dbReference type="InterPro" id="IPR005501">
    <property type="entry name" value="LamB/YcsF/PxpA-like"/>
</dbReference>
<gene>
    <name evidence="1" type="ORF">AWE51_20035</name>
</gene>
<evidence type="ECO:0008006" key="3">
    <source>
        <dbReference type="Google" id="ProtNLM"/>
    </source>
</evidence>
<keyword evidence="2" id="KW-1185">Reference proteome</keyword>
<dbReference type="CDD" id="cd10801">
    <property type="entry name" value="LamB_YcsF_like_1"/>
    <property type="match status" value="1"/>
</dbReference>
<organism evidence="1 2">
    <name type="scientific">Aquimarina aggregata</name>
    <dbReference type="NCBI Taxonomy" id="1642818"/>
    <lineage>
        <taxon>Bacteria</taxon>
        <taxon>Pseudomonadati</taxon>
        <taxon>Bacteroidota</taxon>
        <taxon>Flavobacteriia</taxon>
        <taxon>Flavobacteriales</taxon>
        <taxon>Flavobacteriaceae</taxon>
        <taxon>Aquimarina</taxon>
    </lineage>
</organism>
<name>A0A162CVI3_9FLAO</name>
<dbReference type="EMBL" id="LQRT01000003">
    <property type="protein sequence ID" value="KZS41689.1"/>
    <property type="molecule type" value="Genomic_DNA"/>
</dbReference>
<dbReference type="AlphaFoldDB" id="A0A162CVI3"/>
<accession>A0A162CVI3</accession>
<dbReference type="NCBIfam" id="NF003816">
    <property type="entry name" value="PRK05406.1-5"/>
    <property type="match status" value="1"/>
</dbReference>
<dbReference type="SUPFAM" id="SSF88713">
    <property type="entry name" value="Glycoside hydrolase/deacetylase"/>
    <property type="match status" value="1"/>
</dbReference>
<reference evidence="1 2" key="1">
    <citation type="submission" date="2016-01" db="EMBL/GenBank/DDBJ databases">
        <title>The draft genome sequence of Aquimarina sp. RZW4-3-2.</title>
        <authorList>
            <person name="Wang Y."/>
        </authorList>
    </citation>
    <scope>NUCLEOTIDE SEQUENCE [LARGE SCALE GENOMIC DNA]</scope>
    <source>
        <strain evidence="1 2">RZW4-3-2</strain>
    </source>
</reference>
<dbReference type="NCBIfam" id="NF003814">
    <property type="entry name" value="PRK05406.1-3"/>
    <property type="match status" value="1"/>
</dbReference>
<evidence type="ECO:0000313" key="1">
    <source>
        <dbReference type="EMBL" id="KZS41689.1"/>
    </source>
</evidence>
<dbReference type="Proteomes" id="UP000076715">
    <property type="component" value="Unassembled WGS sequence"/>
</dbReference>
<dbReference type="Pfam" id="PF03746">
    <property type="entry name" value="LamB_YcsF"/>
    <property type="match status" value="1"/>
</dbReference>
<dbReference type="PANTHER" id="PTHR30292:SF0">
    <property type="entry name" value="5-OXOPROLINASE SUBUNIT A"/>
    <property type="match status" value="1"/>
</dbReference>
<proteinExistence type="predicted"/>